<evidence type="ECO:0000256" key="7">
    <source>
        <dbReference type="ARBA" id="ARBA00022723"/>
    </source>
</evidence>
<feature type="domain" description="Adenosine deaminase" evidence="10">
    <location>
        <begin position="57"/>
        <end position="427"/>
    </location>
</feature>
<reference evidence="11" key="1">
    <citation type="submission" date="2022-01" db="EMBL/GenBank/DDBJ databases">
        <authorList>
            <person name="Braso-Vives M."/>
        </authorList>
    </citation>
    <scope>NUCLEOTIDE SEQUENCE</scope>
</reference>
<protein>
    <recommendedName>
        <fullName evidence="6">Adenosine deaminase</fullName>
        <ecNumber evidence="5">3.5.4.4</ecNumber>
    </recommendedName>
</protein>
<evidence type="ECO:0000313" key="11">
    <source>
        <dbReference type="EMBL" id="CAH1247753.1"/>
    </source>
</evidence>
<gene>
    <name evidence="11" type="primary">ADA</name>
    <name evidence="11" type="ORF">BLAG_LOCUS9332</name>
</gene>
<dbReference type="Pfam" id="PF00962">
    <property type="entry name" value="A_deaminase"/>
    <property type="match status" value="1"/>
</dbReference>
<organism evidence="11 12">
    <name type="scientific">Branchiostoma lanceolatum</name>
    <name type="common">Common lancelet</name>
    <name type="synonym">Amphioxus lanceolatum</name>
    <dbReference type="NCBI Taxonomy" id="7740"/>
    <lineage>
        <taxon>Eukaryota</taxon>
        <taxon>Metazoa</taxon>
        <taxon>Chordata</taxon>
        <taxon>Cephalochordata</taxon>
        <taxon>Leptocardii</taxon>
        <taxon>Amphioxiformes</taxon>
        <taxon>Branchiostomatidae</taxon>
        <taxon>Branchiostoma</taxon>
    </lineage>
</organism>
<dbReference type="InterPro" id="IPR032466">
    <property type="entry name" value="Metal_Hydrolase"/>
</dbReference>
<comment type="similarity">
    <text evidence="4">Belongs to the metallo-dependent hydrolases superfamily. Adenosine and AMP deaminases family.</text>
</comment>
<keyword evidence="12" id="KW-1185">Reference proteome</keyword>
<dbReference type="GO" id="GO:0009168">
    <property type="term" value="P:purine ribonucleoside monophosphate biosynthetic process"/>
    <property type="evidence" value="ECO:0007669"/>
    <property type="project" value="InterPro"/>
</dbReference>
<dbReference type="PANTHER" id="PTHR11409">
    <property type="entry name" value="ADENOSINE DEAMINASE"/>
    <property type="match status" value="1"/>
</dbReference>
<evidence type="ECO:0000256" key="5">
    <source>
        <dbReference type="ARBA" id="ARBA00012784"/>
    </source>
</evidence>
<dbReference type="EMBL" id="OV696701">
    <property type="protein sequence ID" value="CAH1247753.1"/>
    <property type="molecule type" value="Genomic_DNA"/>
</dbReference>
<evidence type="ECO:0000313" key="12">
    <source>
        <dbReference type="Proteomes" id="UP000838412"/>
    </source>
</evidence>
<dbReference type="SUPFAM" id="SSF51556">
    <property type="entry name" value="Metallo-dependent hydrolases"/>
    <property type="match status" value="1"/>
</dbReference>
<evidence type="ECO:0000256" key="6">
    <source>
        <dbReference type="ARBA" id="ARBA00018099"/>
    </source>
</evidence>
<dbReference type="GO" id="GO:0060169">
    <property type="term" value="P:negative regulation of adenosine receptor signaling pathway"/>
    <property type="evidence" value="ECO:0007669"/>
    <property type="project" value="TreeGrafter"/>
</dbReference>
<keyword evidence="9" id="KW-0862">Zinc</keyword>
<name>A0A8J9Z4T3_BRALA</name>
<evidence type="ECO:0000256" key="8">
    <source>
        <dbReference type="ARBA" id="ARBA00022801"/>
    </source>
</evidence>
<dbReference type="GO" id="GO:0060205">
    <property type="term" value="C:cytoplasmic vesicle lumen"/>
    <property type="evidence" value="ECO:0007669"/>
    <property type="project" value="UniProtKB-SubCell"/>
</dbReference>
<dbReference type="GO" id="GO:0043103">
    <property type="term" value="P:hypoxanthine salvage"/>
    <property type="evidence" value="ECO:0007669"/>
    <property type="project" value="TreeGrafter"/>
</dbReference>
<sequence>MAIRQSLQGLGCVLAGTLLRGSSSVFSQVVRNLKIPPEDKKKETSATMGETEIKKNRVELHLHLDGAVRPSTLLDAAKRRGIPLPADTVEGLLPHVSMDRPDSLVAMIKVFKFFIPIIQGDGETIKRIAYELCEDQAKHGVLYFEARYCPHFLTQSKLGQTIWDCPAPPTFFTQTQTSTKRLLKKILLHAPLKLRRYKTMELTPTEVVELVNSGLNEGSRDFGVKARSILCLIRDNPEFSMEIVQLCDRFRNQGVVAIDLAGNEVGDMATNAEHIKAFQEAKRLGIHRTVHAGEIGGPDKVEEAVFKMDAERIGHGYHILEDPQLYAKLRDMNMHFEVCPVSSYITGAVPPNYKEHPALSFAKDGANFSINSDDPSVFRTHLSREYDLIREHWNFDDKLIAQLNLNAAEACFLPQDEKTKLIQQVKEAHGIQ</sequence>
<evidence type="ECO:0000256" key="1">
    <source>
        <dbReference type="ARBA" id="ARBA00001947"/>
    </source>
</evidence>
<dbReference type="NCBIfam" id="TIGR01430">
    <property type="entry name" value="aden_deam"/>
    <property type="match status" value="1"/>
</dbReference>
<dbReference type="GO" id="GO:0009897">
    <property type="term" value="C:external side of plasma membrane"/>
    <property type="evidence" value="ECO:0007669"/>
    <property type="project" value="TreeGrafter"/>
</dbReference>
<evidence type="ECO:0000256" key="3">
    <source>
        <dbReference type="ARBA" id="ARBA00004321"/>
    </source>
</evidence>
<evidence type="ECO:0000256" key="9">
    <source>
        <dbReference type="ARBA" id="ARBA00022833"/>
    </source>
</evidence>
<dbReference type="GO" id="GO:0006154">
    <property type="term" value="P:adenosine catabolic process"/>
    <property type="evidence" value="ECO:0007669"/>
    <property type="project" value="TreeGrafter"/>
</dbReference>
<comment type="subcellular location">
    <subcellularLocation>
        <location evidence="2">Cell membrane</location>
        <topology evidence="2">Peripheral membrane protein</topology>
        <orientation evidence="2">Extracellular side</orientation>
    </subcellularLocation>
    <subcellularLocation>
        <location evidence="3">Cytoplasmic vesicle lumen</location>
    </subcellularLocation>
</comment>
<keyword evidence="7" id="KW-0479">Metal-binding</keyword>
<comment type="cofactor">
    <cofactor evidence="1">
        <name>Zn(2+)</name>
        <dbReference type="ChEBI" id="CHEBI:29105"/>
    </cofactor>
</comment>
<proteinExistence type="inferred from homology"/>
<evidence type="ECO:0000256" key="2">
    <source>
        <dbReference type="ARBA" id="ARBA00004296"/>
    </source>
</evidence>
<dbReference type="AlphaFoldDB" id="A0A8J9Z4T3"/>
<evidence type="ECO:0000259" key="10">
    <source>
        <dbReference type="Pfam" id="PF00962"/>
    </source>
</evidence>
<dbReference type="InterPro" id="IPR006650">
    <property type="entry name" value="A/AMP_deam_AS"/>
</dbReference>
<dbReference type="GO" id="GO:0046103">
    <property type="term" value="P:inosine biosynthetic process"/>
    <property type="evidence" value="ECO:0007669"/>
    <property type="project" value="TreeGrafter"/>
</dbReference>
<accession>A0A8J9Z4T3</accession>
<keyword evidence="8" id="KW-0378">Hydrolase</keyword>
<dbReference type="OrthoDB" id="272271at2759"/>
<dbReference type="InterPro" id="IPR006330">
    <property type="entry name" value="Ado/ade_deaminase"/>
</dbReference>
<dbReference type="Proteomes" id="UP000838412">
    <property type="component" value="Chromosome 16"/>
</dbReference>
<evidence type="ECO:0000256" key="4">
    <source>
        <dbReference type="ARBA" id="ARBA00006676"/>
    </source>
</evidence>
<dbReference type="GO" id="GO:0046872">
    <property type="term" value="F:metal ion binding"/>
    <property type="evidence" value="ECO:0007669"/>
    <property type="project" value="UniProtKB-KW"/>
</dbReference>
<dbReference type="PANTHER" id="PTHR11409:SF43">
    <property type="entry name" value="ADENOSINE DEAMINASE"/>
    <property type="match status" value="1"/>
</dbReference>
<dbReference type="PROSITE" id="PS00485">
    <property type="entry name" value="A_DEAMINASE"/>
    <property type="match status" value="1"/>
</dbReference>
<dbReference type="GO" id="GO:0004000">
    <property type="term" value="F:adenosine deaminase activity"/>
    <property type="evidence" value="ECO:0007669"/>
    <property type="project" value="UniProtKB-ARBA"/>
</dbReference>
<dbReference type="EC" id="3.5.4.4" evidence="5"/>
<dbReference type="GO" id="GO:0005829">
    <property type="term" value="C:cytosol"/>
    <property type="evidence" value="ECO:0007669"/>
    <property type="project" value="TreeGrafter"/>
</dbReference>
<dbReference type="InterPro" id="IPR001365">
    <property type="entry name" value="A_deaminase_dom"/>
</dbReference>
<dbReference type="Gene3D" id="3.20.20.140">
    <property type="entry name" value="Metal-dependent hydrolases"/>
    <property type="match status" value="1"/>
</dbReference>